<gene>
    <name evidence="2" type="ORF">ACFS7Z_12200</name>
</gene>
<comment type="caution">
    <text evidence="2">The sequence shown here is derived from an EMBL/GenBank/DDBJ whole genome shotgun (WGS) entry which is preliminary data.</text>
</comment>
<dbReference type="EMBL" id="JBHUOX010000008">
    <property type="protein sequence ID" value="MFD3001130.1"/>
    <property type="molecule type" value="Genomic_DNA"/>
</dbReference>
<sequence length="251" mass="27817">MKTFLLALSACTLAAFSSYGQANPVDTAAAPTLKPQANQFATELNVNPFNGTLSLNNSINQLKFRYFAAQNLAVRLGMNGSRVSNVSENSNPYGTNSYRFKDERSSTTIGMNLGVEKHFTGTKRLSPYLGADFAIVKKSTEQEINEGQVTTTITGGWREFTPYQNGYSYTYHERGYTTYGINLVTGFDFYMAKNFFFGYEMNFGFSQKSMEELEVKQTGSSNSPSENGNIKNSSFSFGPSLMNGVRIGYVF</sequence>
<accession>A0ABW6BTL1</accession>
<evidence type="ECO:0000256" key="1">
    <source>
        <dbReference type="SAM" id="SignalP"/>
    </source>
</evidence>
<keyword evidence="1" id="KW-0732">Signal</keyword>
<evidence type="ECO:0008006" key="4">
    <source>
        <dbReference type="Google" id="ProtNLM"/>
    </source>
</evidence>
<keyword evidence="3" id="KW-1185">Reference proteome</keyword>
<feature type="signal peptide" evidence="1">
    <location>
        <begin position="1"/>
        <end position="22"/>
    </location>
</feature>
<dbReference type="Proteomes" id="UP001597641">
    <property type="component" value="Unassembled WGS sequence"/>
</dbReference>
<evidence type="ECO:0000313" key="2">
    <source>
        <dbReference type="EMBL" id="MFD3001130.1"/>
    </source>
</evidence>
<name>A0ABW6BTL1_9BACT</name>
<dbReference type="RefSeq" id="WP_377484888.1">
    <property type="nucleotide sequence ID" value="NZ_JBHUOX010000008.1"/>
</dbReference>
<protein>
    <recommendedName>
        <fullName evidence="4">Outer membrane protein beta-barrel domain-containing protein</fullName>
    </recommendedName>
</protein>
<proteinExistence type="predicted"/>
<organism evidence="2 3">
    <name type="scientific">Pontibacter toksunensis</name>
    <dbReference type="NCBI Taxonomy" id="1332631"/>
    <lineage>
        <taxon>Bacteria</taxon>
        <taxon>Pseudomonadati</taxon>
        <taxon>Bacteroidota</taxon>
        <taxon>Cytophagia</taxon>
        <taxon>Cytophagales</taxon>
        <taxon>Hymenobacteraceae</taxon>
        <taxon>Pontibacter</taxon>
    </lineage>
</organism>
<reference evidence="3" key="1">
    <citation type="journal article" date="2019" name="Int. J. Syst. Evol. Microbiol.">
        <title>The Global Catalogue of Microorganisms (GCM) 10K type strain sequencing project: providing services to taxonomists for standard genome sequencing and annotation.</title>
        <authorList>
            <consortium name="The Broad Institute Genomics Platform"/>
            <consortium name="The Broad Institute Genome Sequencing Center for Infectious Disease"/>
            <person name="Wu L."/>
            <person name="Ma J."/>
        </authorList>
    </citation>
    <scope>NUCLEOTIDE SEQUENCE [LARGE SCALE GENOMIC DNA]</scope>
    <source>
        <strain evidence="3">KCTC 23984</strain>
    </source>
</reference>
<evidence type="ECO:0000313" key="3">
    <source>
        <dbReference type="Proteomes" id="UP001597641"/>
    </source>
</evidence>
<feature type="chain" id="PRO_5045891157" description="Outer membrane protein beta-barrel domain-containing protein" evidence="1">
    <location>
        <begin position="23"/>
        <end position="251"/>
    </location>
</feature>